<proteinExistence type="predicted"/>
<evidence type="ECO:0000313" key="2">
    <source>
        <dbReference type="EMBL" id="CEL12015.1"/>
    </source>
</evidence>
<dbReference type="GO" id="GO:0005524">
    <property type="term" value="F:ATP binding"/>
    <property type="evidence" value="ECO:0007669"/>
    <property type="project" value="InterPro"/>
</dbReference>
<dbReference type="InterPro" id="IPR003593">
    <property type="entry name" value="AAA+_ATPase"/>
</dbReference>
<dbReference type="EMBL" id="CDMC01000043">
    <property type="protein sequence ID" value="CEL12015.1"/>
    <property type="molecule type" value="Genomic_DNA"/>
</dbReference>
<protein>
    <recommendedName>
        <fullName evidence="1">AAA+ ATPase domain-containing protein</fullName>
    </recommendedName>
</protein>
<dbReference type="SUPFAM" id="SSF52540">
    <property type="entry name" value="P-loop containing nucleoside triphosphate hydrolases"/>
    <property type="match status" value="1"/>
</dbReference>
<name>A0A0U5GPQ2_ASPCI</name>
<dbReference type="AlphaFoldDB" id="A0A0U5GPQ2"/>
<evidence type="ECO:0000259" key="1">
    <source>
        <dbReference type="SMART" id="SM00382"/>
    </source>
</evidence>
<dbReference type="Gene3D" id="3.40.50.300">
    <property type="entry name" value="P-loop containing nucleotide triphosphate hydrolases"/>
    <property type="match status" value="1"/>
</dbReference>
<dbReference type="GO" id="GO:0016887">
    <property type="term" value="F:ATP hydrolysis activity"/>
    <property type="evidence" value="ECO:0007669"/>
    <property type="project" value="InterPro"/>
</dbReference>
<dbReference type="Proteomes" id="UP000054771">
    <property type="component" value="Unassembled WGS sequence"/>
</dbReference>
<dbReference type="Pfam" id="PF00004">
    <property type="entry name" value="AAA"/>
    <property type="match status" value="1"/>
</dbReference>
<organism evidence="2 3">
    <name type="scientific">Aspergillus calidoustus</name>
    <dbReference type="NCBI Taxonomy" id="454130"/>
    <lineage>
        <taxon>Eukaryota</taxon>
        <taxon>Fungi</taxon>
        <taxon>Dikarya</taxon>
        <taxon>Ascomycota</taxon>
        <taxon>Pezizomycotina</taxon>
        <taxon>Eurotiomycetes</taxon>
        <taxon>Eurotiomycetidae</taxon>
        <taxon>Eurotiales</taxon>
        <taxon>Aspergillaceae</taxon>
        <taxon>Aspergillus</taxon>
        <taxon>Aspergillus subgen. Nidulantes</taxon>
    </lineage>
</organism>
<dbReference type="PANTHER" id="PTHR46411:SF3">
    <property type="entry name" value="AAA+ ATPASE DOMAIN-CONTAINING PROTEIN"/>
    <property type="match status" value="1"/>
</dbReference>
<dbReference type="PANTHER" id="PTHR46411">
    <property type="entry name" value="FAMILY ATPASE, PUTATIVE-RELATED"/>
    <property type="match status" value="1"/>
</dbReference>
<dbReference type="CDD" id="cd19481">
    <property type="entry name" value="RecA-like_protease"/>
    <property type="match status" value="1"/>
</dbReference>
<gene>
    <name evidence="2" type="ORF">ASPCAL15108</name>
</gene>
<dbReference type="InterPro" id="IPR027417">
    <property type="entry name" value="P-loop_NTPase"/>
</dbReference>
<dbReference type="OrthoDB" id="10042665at2759"/>
<dbReference type="OMA" id="IVTECPV"/>
<evidence type="ECO:0000313" key="3">
    <source>
        <dbReference type="Proteomes" id="UP000054771"/>
    </source>
</evidence>
<feature type="domain" description="AAA+ ATPase" evidence="1">
    <location>
        <begin position="371"/>
        <end position="501"/>
    </location>
</feature>
<dbReference type="Pfam" id="PF22942">
    <property type="entry name" value="DUF7025"/>
    <property type="match status" value="1"/>
</dbReference>
<dbReference type="SMART" id="SM00382">
    <property type="entry name" value="AAA"/>
    <property type="match status" value="1"/>
</dbReference>
<dbReference type="InterPro" id="IPR003959">
    <property type="entry name" value="ATPase_AAA_core"/>
</dbReference>
<dbReference type="STRING" id="454130.A0A0U5GPQ2"/>
<dbReference type="InterPro" id="IPR054289">
    <property type="entry name" value="DUF7025"/>
</dbReference>
<reference evidence="3" key="1">
    <citation type="journal article" date="2016" name="Genome Announc.">
        <title>Draft genome sequences of fungus Aspergillus calidoustus.</title>
        <authorList>
            <person name="Horn F."/>
            <person name="Linde J."/>
            <person name="Mattern D.J."/>
            <person name="Walther G."/>
            <person name="Guthke R."/>
            <person name="Scherlach K."/>
            <person name="Martin K."/>
            <person name="Brakhage A.A."/>
            <person name="Petzke L."/>
            <person name="Valiante V."/>
        </authorList>
    </citation>
    <scope>NUCLEOTIDE SEQUENCE [LARGE SCALE GENOMIC DNA]</scope>
    <source>
        <strain evidence="3">SF006504</strain>
    </source>
</reference>
<keyword evidence="3" id="KW-1185">Reference proteome</keyword>
<sequence>MYGGHLSRDRILHATDPFSRKSTIFVDVKSKSLHDLLREVLEKVKAVSVLEPKPAIEKIVLFHFLPELKSKLDQLTHCEQSTDTADPRNPPRGIEHLRLLVDYIEKAYAPTMERLTPLLQRGEITYDLLEFLFKPGCHVYTKCPGTGKSRCVVYNAAEEITRADGTHLRLDCYYLDHDDHKIGEVEIELGIVKFRGRKPIHTLEAFPLQHHPDCEQITQDLQKCGRKFSQFIRRCKEDILMQHCKGTAFIMKNGKPLASNINSLVAINPALFYEIMPKYYCPRVSNCWDQHLITEDECLICCPTVQCFVFNEKRFLECAVSDLTEVQWSPASFDRLQIPDDKKEIILRVTDARLSGNRDVDFDDFIKGKGRGLNILFYGEPGVGKTFTIQAMAERSQRPLYSVSAGELIADHGGPLQLEKALDQIFKIAKGTGSILLFDEADVFMEKRATYQGGQNKLVTIFLRGLESYEGVLFLTTNRVKEFDDAVISRIHLKIQYTKLTQDARRNIWESFLLVAGTPQGPAILETSELEHLIKNIWCVAQAIAVAENSQVTFKHLETAIKANDEFVEEFMNSGRMQGMYT</sequence>
<accession>A0A0U5GPQ2</accession>